<dbReference type="AlphaFoldDB" id="A0A9P0N297"/>
<dbReference type="PANTHER" id="PTHR21580">
    <property type="entry name" value="SHIPPO-1-RELATED"/>
    <property type="match status" value="1"/>
</dbReference>
<gene>
    <name evidence="1" type="ORF">SPLIT_LOCUS5142</name>
</gene>
<accession>A0A9P0N297</accession>
<sequence>MPFGYGCRSRIVKQVPAKPTIRTLPILQELGTPGPNHYEPPDLNAGKGFSNIKRPPAYSFGRVLKPCWAPAVSPDAPLVDISGNSKKGHHRIPGGLMMYKTELPEDKLRRPGPGAHEPNFHVQVKRLPAYSMRLAPKPPYQSFDSWTPPPNMYCPPIPKPKPPSFSFRYRNDIDYTSKTPGPGQHNPNHDYVRKRKLAFSFGPRFKPERGTEFTPAPNTYCEKKFMINKPSVPAPSFGIRHSPFLGKRAVSMKPSTSKCGSVNTEYDQRYTCDLLEF</sequence>
<dbReference type="InterPro" id="IPR010736">
    <property type="entry name" value="SHIPPO-rpt"/>
</dbReference>
<dbReference type="Proteomes" id="UP001153321">
    <property type="component" value="Chromosome 2"/>
</dbReference>
<name>A0A9P0N297_SPOLI</name>
<dbReference type="InterPro" id="IPR051291">
    <property type="entry name" value="CIMAP"/>
</dbReference>
<evidence type="ECO:0000313" key="1">
    <source>
        <dbReference type="EMBL" id="CAH1639786.1"/>
    </source>
</evidence>
<dbReference type="GO" id="GO:0005856">
    <property type="term" value="C:cytoskeleton"/>
    <property type="evidence" value="ECO:0007669"/>
    <property type="project" value="TreeGrafter"/>
</dbReference>
<reference evidence="1" key="1">
    <citation type="submission" date="2022-02" db="EMBL/GenBank/DDBJ databases">
        <authorList>
            <person name="King R."/>
        </authorList>
    </citation>
    <scope>NUCLEOTIDE SEQUENCE</scope>
</reference>
<evidence type="ECO:0000313" key="2">
    <source>
        <dbReference type="Proteomes" id="UP001153321"/>
    </source>
</evidence>
<organism evidence="1 2">
    <name type="scientific">Spodoptera littoralis</name>
    <name type="common">Egyptian cotton leafworm</name>
    <dbReference type="NCBI Taxonomy" id="7109"/>
    <lineage>
        <taxon>Eukaryota</taxon>
        <taxon>Metazoa</taxon>
        <taxon>Ecdysozoa</taxon>
        <taxon>Arthropoda</taxon>
        <taxon>Hexapoda</taxon>
        <taxon>Insecta</taxon>
        <taxon>Pterygota</taxon>
        <taxon>Neoptera</taxon>
        <taxon>Endopterygota</taxon>
        <taxon>Lepidoptera</taxon>
        <taxon>Glossata</taxon>
        <taxon>Ditrysia</taxon>
        <taxon>Noctuoidea</taxon>
        <taxon>Noctuidae</taxon>
        <taxon>Amphipyrinae</taxon>
        <taxon>Spodoptera</taxon>
    </lineage>
</organism>
<dbReference type="Pfam" id="PF07004">
    <property type="entry name" value="SHIPPO-rpt"/>
    <property type="match status" value="4"/>
</dbReference>
<dbReference type="PANTHER" id="PTHR21580:SF28">
    <property type="entry name" value="BOREALIN N-TERMINAL DOMAIN-CONTAINING PROTEIN-RELATED"/>
    <property type="match status" value="1"/>
</dbReference>
<dbReference type="EMBL" id="LR824533">
    <property type="protein sequence ID" value="CAH1639786.1"/>
    <property type="molecule type" value="Genomic_DNA"/>
</dbReference>
<protein>
    <submittedName>
        <fullName evidence="1">Uncharacterized protein</fullName>
    </submittedName>
</protein>
<proteinExistence type="predicted"/>
<keyword evidence="2" id="KW-1185">Reference proteome</keyword>